<proteinExistence type="predicted"/>
<protein>
    <submittedName>
        <fullName evidence="1">DUF3757 domain-containing protein</fullName>
    </submittedName>
</protein>
<evidence type="ECO:0000313" key="2">
    <source>
        <dbReference type="Proteomes" id="UP001489897"/>
    </source>
</evidence>
<gene>
    <name evidence="1" type="ORF">VSR73_35195</name>
</gene>
<sequence length="173" mass="18876">MKKRILAFTIALGASWYASSQTFERCPVRSEISKDGIFYTAKAFPNEAEGMWLGVAPDDAGSIARFFFATFYPAKDSDSGSAAVVNCAYVLTNGRTAILQFKPTPPPPNLGVNPSMWLRKHDLYGQSYFECTAVAGSGCSFYLVRRFHPVKPNPVEPFGSGEVGHLIPDTASH</sequence>
<reference evidence="1 2" key="1">
    <citation type="submission" date="2024-01" db="EMBL/GenBank/DDBJ databases">
        <title>The diversity of rhizobia nodulating Mimosa spp. in eleven states of Brazil covering several biomes is determined by host plant, location, and edaphic factors.</title>
        <authorList>
            <person name="Rouws L."/>
            <person name="Barauna A."/>
            <person name="Beukes C."/>
            <person name="De Faria S.M."/>
            <person name="Gross E."/>
            <person name="Dos Reis Junior F.B."/>
            <person name="Simon M."/>
            <person name="Maluk M."/>
            <person name="Odee D.W."/>
            <person name="Kenicer G."/>
            <person name="Young J.P.W."/>
            <person name="Reis V.M."/>
            <person name="Zilli J."/>
            <person name="James E.K."/>
        </authorList>
    </citation>
    <scope>NUCLEOTIDE SEQUENCE [LARGE SCALE GENOMIC DNA]</scope>
    <source>
        <strain evidence="1 2">JPY167</strain>
    </source>
</reference>
<name>A0ABU9S1T1_9BURK</name>
<evidence type="ECO:0000313" key="1">
    <source>
        <dbReference type="EMBL" id="MEM5426243.1"/>
    </source>
</evidence>
<dbReference type="EMBL" id="JAYMRV010000015">
    <property type="protein sequence ID" value="MEM5426243.1"/>
    <property type="molecule type" value="Genomic_DNA"/>
</dbReference>
<keyword evidence="2" id="KW-1185">Reference proteome</keyword>
<dbReference type="Pfam" id="PF12582">
    <property type="entry name" value="DUF3757"/>
    <property type="match status" value="1"/>
</dbReference>
<dbReference type="Proteomes" id="UP001489897">
    <property type="component" value="Unassembled WGS sequence"/>
</dbReference>
<dbReference type="RefSeq" id="WP_342949933.1">
    <property type="nucleotide sequence ID" value="NZ_JAYMRV010000015.1"/>
</dbReference>
<accession>A0ABU9S1T1</accession>
<dbReference type="InterPro" id="IPR022231">
    <property type="entry name" value="DUF3757"/>
</dbReference>
<organism evidence="1 2">
    <name type="scientific">Paraburkholderia ferrariae</name>
    <dbReference type="NCBI Taxonomy" id="386056"/>
    <lineage>
        <taxon>Bacteria</taxon>
        <taxon>Pseudomonadati</taxon>
        <taxon>Pseudomonadota</taxon>
        <taxon>Betaproteobacteria</taxon>
        <taxon>Burkholderiales</taxon>
        <taxon>Burkholderiaceae</taxon>
        <taxon>Paraburkholderia</taxon>
    </lineage>
</organism>
<comment type="caution">
    <text evidence="1">The sequence shown here is derived from an EMBL/GenBank/DDBJ whole genome shotgun (WGS) entry which is preliminary data.</text>
</comment>